<dbReference type="AlphaFoldDB" id="A0A8H5M885"/>
<dbReference type="GO" id="GO:0016791">
    <property type="term" value="F:phosphatase activity"/>
    <property type="evidence" value="ECO:0007669"/>
    <property type="project" value="InterPro"/>
</dbReference>
<dbReference type="EMBL" id="JAACJN010000043">
    <property type="protein sequence ID" value="KAF5384503.1"/>
    <property type="molecule type" value="Genomic_DNA"/>
</dbReference>
<dbReference type="PROSITE" id="PS00107">
    <property type="entry name" value="PROTEIN_KINASE_ATP"/>
    <property type="match status" value="1"/>
</dbReference>
<comment type="caution">
    <text evidence="3">The sequence shown here is derived from an EMBL/GenBank/DDBJ whole genome shotgun (WGS) entry which is preliminary data.</text>
</comment>
<protein>
    <recommendedName>
        <fullName evidence="2">Protein kinase domain-containing protein</fullName>
    </recommendedName>
</protein>
<keyword evidence="4" id="KW-1185">Reference proteome</keyword>
<dbReference type="InterPro" id="IPR011009">
    <property type="entry name" value="Kinase-like_dom_sf"/>
</dbReference>
<evidence type="ECO:0000313" key="3">
    <source>
        <dbReference type="EMBL" id="KAF5384503.1"/>
    </source>
</evidence>
<dbReference type="GO" id="GO:0004672">
    <property type="term" value="F:protein kinase activity"/>
    <property type="evidence" value="ECO:0007669"/>
    <property type="project" value="InterPro"/>
</dbReference>
<dbReference type="Gene3D" id="3.30.200.20">
    <property type="entry name" value="Phosphorylase Kinase, domain 1"/>
    <property type="match status" value="1"/>
</dbReference>
<dbReference type="InterPro" id="IPR000719">
    <property type="entry name" value="Prot_kinase_dom"/>
</dbReference>
<organism evidence="3 4">
    <name type="scientific">Collybiopsis confluens</name>
    <dbReference type="NCBI Taxonomy" id="2823264"/>
    <lineage>
        <taxon>Eukaryota</taxon>
        <taxon>Fungi</taxon>
        <taxon>Dikarya</taxon>
        <taxon>Basidiomycota</taxon>
        <taxon>Agaricomycotina</taxon>
        <taxon>Agaricomycetes</taxon>
        <taxon>Agaricomycetidae</taxon>
        <taxon>Agaricales</taxon>
        <taxon>Marasmiineae</taxon>
        <taxon>Omphalotaceae</taxon>
        <taxon>Collybiopsis</taxon>
    </lineage>
</organism>
<dbReference type="Proteomes" id="UP000518752">
    <property type="component" value="Unassembled WGS sequence"/>
</dbReference>
<feature type="binding site" evidence="1">
    <location>
        <position position="248"/>
    </location>
    <ligand>
        <name>ATP</name>
        <dbReference type="ChEBI" id="CHEBI:30616"/>
    </ligand>
</feature>
<evidence type="ECO:0000256" key="1">
    <source>
        <dbReference type="PROSITE-ProRule" id="PRU10141"/>
    </source>
</evidence>
<dbReference type="InterPro" id="IPR023214">
    <property type="entry name" value="HAD_sf"/>
</dbReference>
<keyword evidence="1" id="KW-0547">Nucleotide-binding</keyword>
<keyword evidence="1" id="KW-0067">ATP-binding</keyword>
<feature type="domain" description="Protein kinase" evidence="2">
    <location>
        <begin position="222"/>
        <end position="470"/>
    </location>
</feature>
<dbReference type="InterPro" id="IPR017441">
    <property type="entry name" value="Protein_kinase_ATP_BS"/>
</dbReference>
<dbReference type="Pfam" id="PF12689">
    <property type="entry name" value="Acid_PPase"/>
    <property type="match status" value="1"/>
</dbReference>
<dbReference type="OrthoDB" id="2865258at2759"/>
<dbReference type="SUPFAM" id="SSF56112">
    <property type="entry name" value="Protein kinase-like (PK-like)"/>
    <property type="match status" value="1"/>
</dbReference>
<dbReference type="InterPro" id="IPR010036">
    <property type="entry name" value="MDP_1_eu_arc"/>
</dbReference>
<name>A0A8H5M885_9AGAR</name>
<evidence type="ECO:0000313" key="4">
    <source>
        <dbReference type="Proteomes" id="UP000518752"/>
    </source>
</evidence>
<dbReference type="Gene3D" id="3.40.50.1000">
    <property type="entry name" value="HAD superfamily/HAD-like"/>
    <property type="match status" value="1"/>
</dbReference>
<reference evidence="3 4" key="1">
    <citation type="journal article" date="2020" name="ISME J.">
        <title>Uncovering the hidden diversity of litter-decomposition mechanisms in mushroom-forming fungi.</title>
        <authorList>
            <person name="Floudas D."/>
            <person name="Bentzer J."/>
            <person name="Ahren D."/>
            <person name="Johansson T."/>
            <person name="Persson P."/>
            <person name="Tunlid A."/>
        </authorList>
    </citation>
    <scope>NUCLEOTIDE SEQUENCE [LARGE SCALE GENOMIC DNA]</scope>
    <source>
        <strain evidence="3 4">CBS 406.79</strain>
    </source>
</reference>
<sequence>MGPRAVICGNRGVLRCGLLSAFSLFSQLSMAIKAVIFEVNWTVWSGQLDPQKWGKGSSAKSKPEDNLERSSWDKNLIYDISDKSCEIRLLRDIPFIIQDIKKRGIALGVVSKDSTRAMCDRALYFFEYPDENQRDRPIIKAVNYDETGSADYSSIFKNIMGWASAQGSEILFFDSNEESLKVNRELGVRVEIVSHEAGVTWETYERALEKNDGGGGGKDRPPKLGKLLGEGKFSKVYEAADDKNAVIKILKDWTTEKNRRLLQIYDVIKTGRPFDPGNKTEDHYPLMVALELRNLSIIKELEEPKPEDFSGWFKMKKIVGTHIWMHPLYKKHPFSVDFQEFVRACMHLAMDSIEEIVKKYGVEHCDAHFKNVVFDFDGNKPVRARLLDWGIAVKMKWDGSQYIRGDDFLIIVPPYQDIRAGVKYSPSSFRRYWIAWMVKTEYDALWSRRAITETDGKAFLQDLDWWYRRQ</sequence>
<gene>
    <name evidence="3" type="ORF">D9757_006411</name>
</gene>
<dbReference type="GO" id="GO:0005524">
    <property type="term" value="F:ATP binding"/>
    <property type="evidence" value="ECO:0007669"/>
    <property type="project" value="UniProtKB-UniRule"/>
</dbReference>
<dbReference type="PROSITE" id="PS50011">
    <property type="entry name" value="PROTEIN_KINASE_DOM"/>
    <property type="match status" value="1"/>
</dbReference>
<accession>A0A8H5M885</accession>
<proteinExistence type="predicted"/>
<evidence type="ECO:0000259" key="2">
    <source>
        <dbReference type="PROSITE" id="PS50011"/>
    </source>
</evidence>